<dbReference type="Proteomes" id="UP000317043">
    <property type="component" value="Unassembled WGS sequence"/>
</dbReference>
<keyword evidence="2" id="KW-0472">Membrane</keyword>
<gene>
    <name evidence="3" type="ORF">FB566_2813</name>
</gene>
<accession>A0A543AXF9</accession>
<organism evidence="3 4">
    <name type="scientific">Stackebrandtia endophytica</name>
    <dbReference type="NCBI Taxonomy" id="1496996"/>
    <lineage>
        <taxon>Bacteria</taxon>
        <taxon>Bacillati</taxon>
        <taxon>Actinomycetota</taxon>
        <taxon>Actinomycetes</taxon>
        <taxon>Glycomycetales</taxon>
        <taxon>Glycomycetaceae</taxon>
        <taxon>Stackebrandtia</taxon>
    </lineage>
</organism>
<sequence length="388" mass="41967">MGRTLGPYTDVSTARVDGAYEIYEGNDDEGRHIEILTLGISSSKDPSRRALLSDTVAWAHATRGPADAPILKADLNSEQPYVVTLRQTGYRGVERMLERMLAMGPATGPLPIVGGANTGQLPRIGHHTNPHGIPAIPGSPAGSPVAPNSPMAPYLTSRRNRPGWLIPLVIALSLVVLGGGALVVVWGVGSGEADTAAPPPQPSDALSEENPSDGNQIPLPKYNTEVTAIDDFGAQLDAEQDPTMIQPAGWPLAFRVPTGWECQLGDNDTYRSMINCKGDRDTESDVPASLHIELVNCPGDCQPEDRAALEQDWNPQPTSRLDDDTLVYESSSDQNYELSISRFFTPQQNTEWNPTESQLVVWGMNSQGERDDIRGIVNDIVSQSQPWD</sequence>
<evidence type="ECO:0000256" key="2">
    <source>
        <dbReference type="SAM" id="Phobius"/>
    </source>
</evidence>
<dbReference type="RefSeq" id="WP_142039877.1">
    <property type="nucleotide sequence ID" value="NZ_JBHTGS010000001.1"/>
</dbReference>
<keyword evidence="4" id="KW-1185">Reference proteome</keyword>
<name>A0A543AXF9_9ACTN</name>
<evidence type="ECO:0000313" key="4">
    <source>
        <dbReference type="Proteomes" id="UP000317043"/>
    </source>
</evidence>
<feature type="transmembrane region" description="Helical" evidence="2">
    <location>
        <begin position="164"/>
        <end position="188"/>
    </location>
</feature>
<comment type="caution">
    <text evidence="3">The sequence shown here is derived from an EMBL/GenBank/DDBJ whole genome shotgun (WGS) entry which is preliminary data.</text>
</comment>
<keyword evidence="2" id="KW-1133">Transmembrane helix</keyword>
<dbReference type="OrthoDB" id="5180668at2"/>
<dbReference type="AlphaFoldDB" id="A0A543AXF9"/>
<feature type="region of interest" description="Disordered" evidence="1">
    <location>
        <begin position="192"/>
        <end position="220"/>
    </location>
</feature>
<reference evidence="3 4" key="1">
    <citation type="submission" date="2019-06" db="EMBL/GenBank/DDBJ databases">
        <title>Sequencing the genomes of 1000 actinobacteria strains.</title>
        <authorList>
            <person name="Klenk H.-P."/>
        </authorList>
    </citation>
    <scope>NUCLEOTIDE SEQUENCE [LARGE SCALE GENOMIC DNA]</scope>
    <source>
        <strain evidence="3 4">DSM 45928</strain>
    </source>
</reference>
<proteinExistence type="predicted"/>
<evidence type="ECO:0000256" key="1">
    <source>
        <dbReference type="SAM" id="MobiDB-lite"/>
    </source>
</evidence>
<protein>
    <submittedName>
        <fullName evidence="3">Uncharacterized protein</fullName>
    </submittedName>
</protein>
<evidence type="ECO:0000313" key="3">
    <source>
        <dbReference type="EMBL" id="TQL77259.1"/>
    </source>
</evidence>
<dbReference type="InParanoid" id="A0A543AXF9"/>
<keyword evidence="2" id="KW-0812">Transmembrane</keyword>
<dbReference type="EMBL" id="VFOW01000001">
    <property type="protein sequence ID" value="TQL77259.1"/>
    <property type="molecule type" value="Genomic_DNA"/>
</dbReference>